<comment type="caution">
    <text evidence="2">The sequence shown here is derived from an EMBL/GenBank/DDBJ whole genome shotgun (WGS) entry which is preliminary data.</text>
</comment>
<organism evidence="2 3">
    <name type="scientific">Diutina rugosa</name>
    <name type="common">Yeast</name>
    <name type="synonym">Candida rugosa</name>
    <dbReference type="NCBI Taxonomy" id="5481"/>
    <lineage>
        <taxon>Eukaryota</taxon>
        <taxon>Fungi</taxon>
        <taxon>Dikarya</taxon>
        <taxon>Ascomycota</taxon>
        <taxon>Saccharomycotina</taxon>
        <taxon>Pichiomycetes</taxon>
        <taxon>Debaryomycetaceae</taxon>
        <taxon>Diutina</taxon>
    </lineage>
</organism>
<gene>
    <name evidence="2" type="ORF">DIURU_001817</name>
</gene>
<feature type="compositionally biased region" description="Gly residues" evidence="1">
    <location>
        <begin position="15"/>
        <end position="25"/>
    </location>
</feature>
<accession>A0A642USH5</accession>
<sequence length="179" mass="18895">MHWFPPTRWWCALTKGGGGGGGGGAPPSWSPATSGASDDDDDGDHRPRRKRQRLDPEVVALERSITDLHVLTPTSVDASVATDPSTKPVESHPVPAPGVVRAASPTSDHQVAPSEAASPAPSDAASDTWALASHSSSPGSILSRTTTTDAAGLYLSDESDMEVSDDDHDRPDEFMFYYE</sequence>
<name>A0A642USH5_DIURU</name>
<feature type="compositionally biased region" description="Low complexity" evidence="1">
    <location>
        <begin position="112"/>
        <end position="127"/>
    </location>
</feature>
<proteinExistence type="predicted"/>
<dbReference type="VEuPathDB" id="FungiDB:DIURU_001817"/>
<keyword evidence="3" id="KW-1185">Reference proteome</keyword>
<protein>
    <submittedName>
        <fullName evidence="2">Uncharacterized protein</fullName>
    </submittedName>
</protein>
<feature type="compositionally biased region" description="Polar residues" evidence="1">
    <location>
        <begin position="72"/>
        <end position="85"/>
    </location>
</feature>
<evidence type="ECO:0000256" key="1">
    <source>
        <dbReference type="SAM" id="MobiDB-lite"/>
    </source>
</evidence>
<dbReference type="GeneID" id="54780470"/>
<feature type="compositionally biased region" description="Polar residues" evidence="1">
    <location>
        <begin position="133"/>
        <end position="149"/>
    </location>
</feature>
<feature type="compositionally biased region" description="Acidic residues" evidence="1">
    <location>
        <begin position="157"/>
        <end position="166"/>
    </location>
</feature>
<evidence type="ECO:0000313" key="3">
    <source>
        <dbReference type="Proteomes" id="UP000449547"/>
    </source>
</evidence>
<reference evidence="2 3" key="1">
    <citation type="submission" date="2019-07" db="EMBL/GenBank/DDBJ databases">
        <title>Genome assembly of two rare yeast pathogens: Diutina rugosa and Trichomonascus ciferrii.</title>
        <authorList>
            <person name="Mixao V."/>
            <person name="Saus E."/>
            <person name="Hansen A."/>
            <person name="Lass-Flor C."/>
            <person name="Gabaldon T."/>
        </authorList>
    </citation>
    <scope>NUCLEOTIDE SEQUENCE [LARGE SCALE GENOMIC DNA]</scope>
    <source>
        <strain evidence="2 3">CBS 613</strain>
    </source>
</reference>
<dbReference type="AlphaFoldDB" id="A0A642USH5"/>
<dbReference type="EMBL" id="SWFT01000053">
    <property type="protein sequence ID" value="KAA8904741.1"/>
    <property type="molecule type" value="Genomic_DNA"/>
</dbReference>
<dbReference type="RefSeq" id="XP_034013351.1">
    <property type="nucleotide sequence ID" value="XM_034154402.1"/>
</dbReference>
<evidence type="ECO:0000313" key="2">
    <source>
        <dbReference type="EMBL" id="KAA8904741.1"/>
    </source>
</evidence>
<dbReference type="Proteomes" id="UP000449547">
    <property type="component" value="Unassembled WGS sequence"/>
</dbReference>
<feature type="region of interest" description="Disordered" evidence="1">
    <location>
        <begin position="12"/>
        <end position="179"/>
    </location>
</feature>